<proteinExistence type="predicted"/>
<dbReference type="Proteomes" id="UP000265520">
    <property type="component" value="Unassembled WGS sequence"/>
</dbReference>
<keyword evidence="2" id="KW-1185">Reference proteome</keyword>
<accession>A0A392QQ39</accession>
<organism evidence="1 2">
    <name type="scientific">Trifolium medium</name>
    <dbReference type="NCBI Taxonomy" id="97028"/>
    <lineage>
        <taxon>Eukaryota</taxon>
        <taxon>Viridiplantae</taxon>
        <taxon>Streptophyta</taxon>
        <taxon>Embryophyta</taxon>
        <taxon>Tracheophyta</taxon>
        <taxon>Spermatophyta</taxon>
        <taxon>Magnoliopsida</taxon>
        <taxon>eudicotyledons</taxon>
        <taxon>Gunneridae</taxon>
        <taxon>Pentapetalae</taxon>
        <taxon>rosids</taxon>
        <taxon>fabids</taxon>
        <taxon>Fabales</taxon>
        <taxon>Fabaceae</taxon>
        <taxon>Papilionoideae</taxon>
        <taxon>50 kb inversion clade</taxon>
        <taxon>NPAAA clade</taxon>
        <taxon>Hologalegina</taxon>
        <taxon>IRL clade</taxon>
        <taxon>Trifolieae</taxon>
        <taxon>Trifolium</taxon>
    </lineage>
</organism>
<dbReference type="EMBL" id="LXQA010146980">
    <property type="protein sequence ID" value="MCI25395.1"/>
    <property type="molecule type" value="Genomic_DNA"/>
</dbReference>
<feature type="non-terminal residue" evidence="1">
    <location>
        <position position="1"/>
    </location>
</feature>
<protein>
    <submittedName>
        <fullName evidence="1">Uncharacterized protein</fullName>
    </submittedName>
</protein>
<reference evidence="1 2" key="1">
    <citation type="journal article" date="2018" name="Front. Plant Sci.">
        <title>Red Clover (Trifolium pratense) and Zigzag Clover (T. medium) - A Picture of Genomic Similarities and Differences.</title>
        <authorList>
            <person name="Dluhosova J."/>
            <person name="Istvanek J."/>
            <person name="Nedelnik J."/>
            <person name="Repkova J."/>
        </authorList>
    </citation>
    <scope>NUCLEOTIDE SEQUENCE [LARGE SCALE GENOMIC DNA]</scope>
    <source>
        <strain evidence="2">cv. 10/8</strain>
        <tissue evidence="1">Leaf</tissue>
    </source>
</reference>
<evidence type="ECO:0000313" key="1">
    <source>
        <dbReference type="EMBL" id="MCI25395.1"/>
    </source>
</evidence>
<evidence type="ECO:0000313" key="2">
    <source>
        <dbReference type="Proteomes" id="UP000265520"/>
    </source>
</evidence>
<dbReference type="AlphaFoldDB" id="A0A392QQ39"/>
<name>A0A392QQ39_9FABA</name>
<sequence length="36" mass="3824">LSLQTCGNDGLIQSEVTQYGGLSAIDFSSICSFGRR</sequence>
<comment type="caution">
    <text evidence="1">The sequence shown here is derived from an EMBL/GenBank/DDBJ whole genome shotgun (WGS) entry which is preliminary data.</text>
</comment>